<dbReference type="STRING" id="1888892.BFL28_04650"/>
<evidence type="ECO:0000313" key="5">
    <source>
        <dbReference type="Proteomes" id="UP000094487"/>
    </source>
</evidence>
<dbReference type="RefSeq" id="WP_069321540.1">
    <property type="nucleotide sequence ID" value="NZ_MDDS01000057.1"/>
</dbReference>
<gene>
    <name evidence="4" type="ORF">BFL28_04650</name>
</gene>
<reference evidence="4 5" key="1">
    <citation type="submission" date="2016-08" db="EMBL/GenBank/DDBJ databases">
        <title>Draft genome of the agarase producing Sphingomonas sp. MCT13.</title>
        <authorList>
            <person name="D'Andrea M.M."/>
            <person name="Rossolini G.M."/>
            <person name="Thaller M.C."/>
        </authorList>
    </citation>
    <scope>NUCLEOTIDE SEQUENCE [LARGE SCALE GENOMIC DNA]</scope>
    <source>
        <strain evidence="4 5">MCT13</strain>
    </source>
</reference>
<evidence type="ECO:0000256" key="2">
    <source>
        <dbReference type="ARBA" id="ARBA00023315"/>
    </source>
</evidence>
<dbReference type="SUPFAM" id="SSF55729">
    <property type="entry name" value="Acyl-CoA N-acyltransferases (Nat)"/>
    <property type="match status" value="1"/>
</dbReference>
<dbReference type="EMBL" id="MDDS01000057">
    <property type="protein sequence ID" value="ODP36606.1"/>
    <property type="molecule type" value="Genomic_DNA"/>
</dbReference>
<proteinExistence type="predicted"/>
<dbReference type="InterPro" id="IPR000182">
    <property type="entry name" value="GNAT_dom"/>
</dbReference>
<dbReference type="CDD" id="cd04301">
    <property type="entry name" value="NAT_SF"/>
    <property type="match status" value="1"/>
</dbReference>
<dbReference type="OrthoDB" id="143110at2"/>
<dbReference type="InterPro" id="IPR050832">
    <property type="entry name" value="Bact_Acetyltransf"/>
</dbReference>
<keyword evidence="5" id="KW-1185">Reference proteome</keyword>
<dbReference type="Gene3D" id="3.40.630.30">
    <property type="match status" value="1"/>
</dbReference>
<feature type="domain" description="N-acetyltransferase" evidence="3">
    <location>
        <begin position="2"/>
        <end position="168"/>
    </location>
</feature>
<organism evidence="4 5">
    <name type="scientific">Sphingomonas turrisvirgatae</name>
    <dbReference type="NCBI Taxonomy" id="1888892"/>
    <lineage>
        <taxon>Bacteria</taxon>
        <taxon>Pseudomonadati</taxon>
        <taxon>Pseudomonadota</taxon>
        <taxon>Alphaproteobacteria</taxon>
        <taxon>Sphingomonadales</taxon>
        <taxon>Sphingomonadaceae</taxon>
        <taxon>Sphingomonas</taxon>
    </lineage>
</organism>
<dbReference type="AlphaFoldDB" id="A0A1E3LS73"/>
<protein>
    <submittedName>
        <fullName evidence="4">GNAT family N-acetyltransferase</fullName>
    </submittedName>
</protein>
<dbReference type="InterPro" id="IPR016181">
    <property type="entry name" value="Acyl_CoA_acyltransferase"/>
</dbReference>
<evidence type="ECO:0000313" key="4">
    <source>
        <dbReference type="EMBL" id="ODP36606.1"/>
    </source>
</evidence>
<dbReference type="PROSITE" id="PS51186">
    <property type="entry name" value="GNAT"/>
    <property type="match status" value="1"/>
</dbReference>
<comment type="caution">
    <text evidence="4">The sequence shown here is derived from an EMBL/GenBank/DDBJ whole genome shotgun (WGS) entry which is preliminary data.</text>
</comment>
<evidence type="ECO:0000256" key="1">
    <source>
        <dbReference type="ARBA" id="ARBA00022679"/>
    </source>
</evidence>
<keyword evidence="2" id="KW-0012">Acyltransferase</keyword>
<keyword evidence="1 4" id="KW-0808">Transferase</keyword>
<dbReference type="PANTHER" id="PTHR43877">
    <property type="entry name" value="AMINOALKYLPHOSPHONATE N-ACETYLTRANSFERASE-RELATED-RELATED"/>
    <property type="match status" value="1"/>
</dbReference>
<dbReference type="GO" id="GO:0016747">
    <property type="term" value="F:acyltransferase activity, transferring groups other than amino-acyl groups"/>
    <property type="evidence" value="ECO:0007669"/>
    <property type="project" value="InterPro"/>
</dbReference>
<name>A0A1E3LS73_9SPHN</name>
<dbReference type="Proteomes" id="UP000094487">
    <property type="component" value="Unassembled WGS sequence"/>
</dbReference>
<evidence type="ECO:0000259" key="3">
    <source>
        <dbReference type="PROSITE" id="PS51186"/>
    </source>
</evidence>
<dbReference type="Pfam" id="PF00583">
    <property type="entry name" value="Acetyltransf_1"/>
    <property type="match status" value="1"/>
</dbReference>
<sequence length="168" mass="18437">MTTLRPATLADAAALKHVFDVSFVATFGHLYDPADLAAFMAGSTLQSWQERLTDERFTGCVAQVGGIVAGYVLLGPPSLPGDWPADTVELRTLYILPDHQGLGLGTQLLEWAIGSARARGGQQLSLSVFVDNHRARRLYERYGFTDVGRYDFKVGNHVDEDRLMLLAL</sequence>
<accession>A0A1E3LS73</accession>